<dbReference type="GO" id="GO:0005634">
    <property type="term" value="C:nucleus"/>
    <property type="evidence" value="ECO:0007669"/>
    <property type="project" value="TreeGrafter"/>
</dbReference>
<organism evidence="9 10">
    <name type="scientific">Meloidogyne enterolobii</name>
    <name type="common">Root-knot nematode worm</name>
    <name type="synonym">Meloidogyne mayaguensis</name>
    <dbReference type="NCBI Taxonomy" id="390850"/>
    <lineage>
        <taxon>Eukaryota</taxon>
        <taxon>Metazoa</taxon>
        <taxon>Ecdysozoa</taxon>
        <taxon>Nematoda</taxon>
        <taxon>Chromadorea</taxon>
        <taxon>Rhabditida</taxon>
        <taxon>Tylenchina</taxon>
        <taxon>Tylenchomorpha</taxon>
        <taxon>Tylenchoidea</taxon>
        <taxon>Meloidogynidae</taxon>
        <taxon>Meloidogyninae</taxon>
        <taxon>Meloidogyne</taxon>
    </lineage>
</organism>
<evidence type="ECO:0000256" key="6">
    <source>
        <dbReference type="SAM" id="MobiDB-lite"/>
    </source>
</evidence>
<comment type="caution">
    <text evidence="9">The sequence shown here is derived from an EMBL/GenBank/DDBJ whole genome shotgun (WGS) entry which is preliminary data.</text>
</comment>
<dbReference type="GO" id="GO:0004674">
    <property type="term" value="F:protein serine/threonine kinase activity"/>
    <property type="evidence" value="ECO:0007669"/>
    <property type="project" value="UniProtKB-KW"/>
</dbReference>
<keyword evidence="7" id="KW-0732">Signal</keyword>
<name>A0A6V7V542_MELEN</name>
<sequence>MWSLGVIAYILLSGQSPFLGETLAHTYCNVEKGRWMFCEEFRENGISDDAKDFISRLLIVEKEKRILPDECLRHCWLLKNRERAALAGAASRAISPALLPCEQQPLAVEKLRSYVKNKKFRRLVFGVLFVNSVMRMLRTLQQNKSSHGIDYVKNMLAVAECCPERQDESSMLLKAFTKKRGEPTPEKTPERLAAAATTTETNGQQQKEEIKIVKEKEEKPQTPSTTRRKVRKEKERNGEDLAKKRSKSEARRAVDQQRTRSSTEHTSTKKQRQDNEQEKEGEGGNIKKISKSSIFKFGLNDEKHQKPRTEEKEKQNQPKNKSPQPATKNFGINVMKLAQNLEEVPKQQINALTKIKQQQQQEEENHQQQASPKNSFVSKMLQRLEQQKQEEQGKNREQKQQQQPLTFAVAAIPLKKEDNLIVKSPKVDRKIPINWREEVAMRAEEVGKYVADDLNPYERERSHTTTEKRKKLVKRKVSKVKTTENEEEKIKFEEKMEIDHQNKKENKQNGHCKNKKEEEKMELDNNNENLIKPQTPRTKKKMILVRKRRESTVAPTDGISVEKGLNGLNHLRQQRISKKFVKSSNSMDESPVVGHDVFDFRLLRMKLQNRIMGMKDEEELATEAENKRKFELQKQQRELQTNLNIKMAMRKWLAMDKESKQQKFSCRRPPTPINGPIPEWAK</sequence>
<feature type="region of interest" description="Disordered" evidence="6">
    <location>
        <begin position="354"/>
        <end position="374"/>
    </location>
</feature>
<dbReference type="GO" id="GO:0043065">
    <property type="term" value="P:positive regulation of apoptotic process"/>
    <property type="evidence" value="ECO:0007669"/>
    <property type="project" value="TreeGrafter"/>
</dbReference>
<evidence type="ECO:0000256" key="4">
    <source>
        <dbReference type="ARBA" id="ARBA00022777"/>
    </source>
</evidence>
<dbReference type="GO" id="GO:0005524">
    <property type="term" value="F:ATP binding"/>
    <property type="evidence" value="ECO:0007669"/>
    <property type="project" value="UniProtKB-KW"/>
</dbReference>
<evidence type="ECO:0000259" key="8">
    <source>
        <dbReference type="PROSITE" id="PS50011"/>
    </source>
</evidence>
<dbReference type="OrthoDB" id="10260894at2759"/>
<feature type="compositionally biased region" description="Basic residues" evidence="6">
    <location>
        <begin position="537"/>
        <end position="549"/>
    </location>
</feature>
<feature type="signal peptide" evidence="7">
    <location>
        <begin position="1"/>
        <end position="20"/>
    </location>
</feature>
<evidence type="ECO:0000256" key="7">
    <source>
        <dbReference type="SAM" id="SignalP"/>
    </source>
</evidence>
<feature type="region of interest" description="Disordered" evidence="6">
    <location>
        <begin position="519"/>
        <end position="549"/>
    </location>
</feature>
<dbReference type="SUPFAM" id="SSF56112">
    <property type="entry name" value="Protein kinase-like (PK-like)"/>
    <property type="match status" value="1"/>
</dbReference>
<gene>
    <name evidence="9" type="ORF">MENT_LOCUS21471</name>
</gene>
<feature type="domain" description="Protein kinase" evidence="8">
    <location>
        <begin position="1"/>
        <end position="77"/>
    </location>
</feature>
<evidence type="ECO:0000256" key="2">
    <source>
        <dbReference type="ARBA" id="ARBA00022679"/>
    </source>
</evidence>
<feature type="region of interest" description="Disordered" evidence="6">
    <location>
        <begin position="177"/>
        <end position="330"/>
    </location>
</feature>
<evidence type="ECO:0000313" key="10">
    <source>
        <dbReference type="Proteomes" id="UP000580250"/>
    </source>
</evidence>
<evidence type="ECO:0000256" key="1">
    <source>
        <dbReference type="ARBA" id="ARBA00022527"/>
    </source>
</evidence>
<accession>A0A6V7V542</accession>
<dbReference type="InterPro" id="IPR011009">
    <property type="entry name" value="Kinase-like_dom_sf"/>
</dbReference>
<protein>
    <recommendedName>
        <fullName evidence="8">Protein kinase domain-containing protein</fullName>
    </recommendedName>
</protein>
<feature type="compositionally biased region" description="Basic and acidic residues" evidence="6">
    <location>
        <begin position="179"/>
        <end position="190"/>
    </location>
</feature>
<feature type="compositionally biased region" description="Basic and acidic residues" evidence="6">
    <location>
        <begin position="232"/>
        <end position="282"/>
    </location>
</feature>
<dbReference type="InterPro" id="IPR000719">
    <property type="entry name" value="Prot_kinase_dom"/>
</dbReference>
<dbReference type="PANTHER" id="PTHR24342">
    <property type="entry name" value="SERINE/THREONINE-PROTEIN KINASE 17"/>
    <property type="match status" value="1"/>
</dbReference>
<feature type="compositionally biased region" description="Basic and acidic residues" evidence="6">
    <location>
        <begin position="206"/>
        <end position="220"/>
    </location>
</feature>
<keyword evidence="1" id="KW-0723">Serine/threonine-protein kinase</keyword>
<keyword evidence="3" id="KW-0547">Nucleotide-binding</keyword>
<feature type="chain" id="PRO_5028124542" description="Protein kinase domain-containing protein" evidence="7">
    <location>
        <begin position="21"/>
        <end position="682"/>
    </location>
</feature>
<feature type="compositionally biased region" description="Basic and acidic residues" evidence="6">
    <location>
        <begin position="299"/>
        <end position="316"/>
    </location>
</feature>
<dbReference type="PANTHER" id="PTHR24342:SF14">
    <property type="entry name" value="DEATH-ASSOCIATED PROTEIN KINASE DAPK-1"/>
    <property type="match status" value="1"/>
</dbReference>
<dbReference type="GO" id="GO:0035556">
    <property type="term" value="P:intracellular signal transduction"/>
    <property type="evidence" value="ECO:0007669"/>
    <property type="project" value="TreeGrafter"/>
</dbReference>
<evidence type="ECO:0000256" key="3">
    <source>
        <dbReference type="ARBA" id="ARBA00022741"/>
    </source>
</evidence>
<dbReference type="Proteomes" id="UP000580250">
    <property type="component" value="Unassembled WGS sequence"/>
</dbReference>
<keyword evidence="2" id="KW-0808">Transferase</keyword>
<proteinExistence type="predicted"/>
<evidence type="ECO:0000256" key="5">
    <source>
        <dbReference type="ARBA" id="ARBA00022840"/>
    </source>
</evidence>
<dbReference type="EMBL" id="CAJEWN010000162">
    <property type="protein sequence ID" value="CAD2170096.1"/>
    <property type="molecule type" value="Genomic_DNA"/>
</dbReference>
<keyword evidence="5" id="KW-0067">ATP-binding</keyword>
<reference evidence="9 10" key="1">
    <citation type="submission" date="2020-08" db="EMBL/GenBank/DDBJ databases">
        <authorList>
            <person name="Koutsovoulos G."/>
            <person name="Danchin GJ E."/>
        </authorList>
    </citation>
    <scope>NUCLEOTIDE SEQUENCE [LARGE SCALE GENOMIC DNA]</scope>
</reference>
<keyword evidence="4" id="KW-0418">Kinase</keyword>
<evidence type="ECO:0000313" key="9">
    <source>
        <dbReference type="EMBL" id="CAD2170096.1"/>
    </source>
</evidence>
<dbReference type="PROSITE" id="PS50011">
    <property type="entry name" value="PROTEIN_KINASE_DOM"/>
    <property type="match status" value="1"/>
</dbReference>
<dbReference type="Pfam" id="PF00069">
    <property type="entry name" value="Pkinase"/>
    <property type="match status" value="1"/>
</dbReference>
<dbReference type="Gene3D" id="1.10.510.10">
    <property type="entry name" value="Transferase(Phosphotransferase) domain 1"/>
    <property type="match status" value="1"/>
</dbReference>
<dbReference type="AlphaFoldDB" id="A0A6V7V542"/>
<feature type="region of interest" description="Disordered" evidence="6">
    <location>
        <begin position="658"/>
        <end position="682"/>
    </location>
</feature>